<feature type="domain" description="Fe-containing alcohol dehydrogenase-like C-terminal" evidence="6">
    <location>
        <begin position="185"/>
        <end position="379"/>
    </location>
</feature>
<evidence type="ECO:0000259" key="5">
    <source>
        <dbReference type="Pfam" id="PF00465"/>
    </source>
</evidence>
<dbReference type="Proteomes" id="UP000823633">
    <property type="component" value="Unassembled WGS sequence"/>
</dbReference>
<comment type="similarity">
    <text evidence="2">Belongs to the iron-containing alcohol dehydrogenase family.</text>
</comment>
<dbReference type="Gene3D" id="1.20.1090.10">
    <property type="entry name" value="Dehydroquinate synthase-like - alpha domain"/>
    <property type="match status" value="1"/>
</dbReference>
<feature type="domain" description="Alcohol dehydrogenase iron-type/glycerol dehydrogenase GldA" evidence="5">
    <location>
        <begin position="10"/>
        <end position="173"/>
    </location>
</feature>
<organism evidence="7 8">
    <name type="scientific">Candidatus Aphodenecus pullistercoris</name>
    <dbReference type="NCBI Taxonomy" id="2840669"/>
    <lineage>
        <taxon>Bacteria</taxon>
        <taxon>Pseudomonadati</taxon>
        <taxon>Spirochaetota</taxon>
        <taxon>Spirochaetia</taxon>
        <taxon>Spirochaetales</taxon>
        <taxon>Candidatus Aphodenecus</taxon>
    </lineage>
</organism>
<keyword evidence="4" id="KW-0520">NAD</keyword>
<gene>
    <name evidence="7" type="ORF">IAC42_05425</name>
</gene>
<evidence type="ECO:0000259" key="6">
    <source>
        <dbReference type="Pfam" id="PF25137"/>
    </source>
</evidence>
<dbReference type="InterPro" id="IPR001670">
    <property type="entry name" value="ADH_Fe/GldA"/>
</dbReference>
<evidence type="ECO:0000256" key="1">
    <source>
        <dbReference type="ARBA" id="ARBA00001962"/>
    </source>
</evidence>
<evidence type="ECO:0000256" key="4">
    <source>
        <dbReference type="ARBA" id="ARBA00023027"/>
    </source>
</evidence>
<evidence type="ECO:0000256" key="3">
    <source>
        <dbReference type="ARBA" id="ARBA00023002"/>
    </source>
</evidence>
<dbReference type="InterPro" id="IPR018211">
    <property type="entry name" value="ADH_Fe_CS"/>
</dbReference>
<evidence type="ECO:0000313" key="8">
    <source>
        <dbReference type="Proteomes" id="UP000823633"/>
    </source>
</evidence>
<keyword evidence="3" id="KW-0560">Oxidoreductase</keyword>
<dbReference type="PANTHER" id="PTHR11496:SF102">
    <property type="entry name" value="ALCOHOL DEHYDROGENASE 4"/>
    <property type="match status" value="1"/>
</dbReference>
<evidence type="ECO:0000313" key="7">
    <source>
        <dbReference type="EMBL" id="MBO8443182.1"/>
    </source>
</evidence>
<accession>A0A9D9E9K1</accession>
<sequence length="380" mass="39921">MLDTYSLRLPGRVHAGLDALSSLSGIVEREGAHSVLLLSDKGVAAGGLVDLVTKHIGVPCRIIDDIPSEPACDAVQAIAAQAAGEDELIVAVGGGSVMDTAKLVGVLGPELTVRDLLKDPSCARKRRRTVMIPTTCGTGSEATCNAIVLVPEEELKVGIVSDAMIADYVILDPVIVASLPRRIAASTGLDALCHAIECYTGAKANPFSDLFALEAMRLIFPSIVEACREGGSAEAKGAMLIAAFYGGVAITSSGTTAVHALSYPLGGRYHIAHGVSNAMLLAPVMRFNAPSCTARLARVWDDCICTGGHDLSDEEKAGRVIARLEEIVGELDIPRLSSFGITQEDIPPLAKAGLEVTRLMVNNPRKMDQSEAEAIFREAL</sequence>
<dbReference type="GO" id="GO:0004022">
    <property type="term" value="F:alcohol dehydrogenase (NAD+) activity"/>
    <property type="evidence" value="ECO:0007669"/>
    <property type="project" value="TreeGrafter"/>
</dbReference>
<reference evidence="7" key="1">
    <citation type="submission" date="2020-10" db="EMBL/GenBank/DDBJ databases">
        <authorList>
            <person name="Gilroy R."/>
        </authorList>
    </citation>
    <scope>NUCLEOTIDE SEQUENCE</scope>
    <source>
        <strain evidence="7">11167</strain>
    </source>
</reference>
<dbReference type="PANTHER" id="PTHR11496">
    <property type="entry name" value="ALCOHOL DEHYDROGENASE"/>
    <property type="match status" value="1"/>
</dbReference>
<dbReference type="CDD" id="cd08551">
    <property type="entry name" value="Fe-ADH"/>
    <property type="match status" value="1"/>
</dbReference>
<dbReference type="FunFam" id="3.40.50.1970:FF:000003">
    <property type="entry name" value="Alcohol dehydrogenase, iron-containing"/>
    <property type="match status" value="1"/>
</dbReference>
<dbReference type="EMBL" id="JADIMU010000033">
    <property type="protein sequence ID" value="MBO8443182.1"/>
    <property type="molecule type" value="Genomic_DNA"/>
</dbReference>
<dbReference type="Gene3D" id="3.40.50.1970">
    <property type="match status" value="1"/>
</dbReference>
<comment type="cofactor">
    <cofactor evidence="1">
        <name>Fe cation</name>
        <dbReference type="ChEBI" id="CHEBI:24875"/>
    </cofactor>
</comment>
<evidence type="ECO:0000256" key="2">
    <source>
        <dbReference type="ARBA" id="ARBA00007358"/>
    </source>
</evidence>
<dbReference type="AlphaFoldDB" id="A0A9D9E9K1"/>
<comment type="caution">
    <text evidence="7">The sequence shown here is derived from an EMBL/GenBank/DDBJ whole genome shotgun (WGS) entry which is preliminary data.</text>
</comment>
<reference evidence="7" key="2">
    <citation type="journal article" date="2021" name="PeerJ">
        <title>Extensive microbial diversity within the chicken gut microbiome revealed by metagenomics and culture.</title>
        <authorList>
            <person name="Gilroy R."/>
            <person name="Ravi A."/>
            <person name="Getino M."/>
            <person name="Pursley I."/>
            <person name="Horton D.L."/>
            <person name="Alikhan N.F."/>
            <person name="Baker D."/>
            <person name="Gharbi K."/>
            <person name="Hall N."/>
            <person name="Watson M."/>
            <person name="Adriaenssens E.M."/>
            <person name="Foster-Nyarko E."/>
            <person name="Jarju S."/>
            <person name="Secka A."/>
            <person name="Antonio M."/>
            <person name="Oren A."/>
            <person name="Chaudhuri R.R."/>
            <person name="La Ragione R."/>
            <person name="Hildebrand F."/>
            <person name="Pallen M.J."/>
        </authorList>
    </citation>
    <scope>NUCLEOTIDE SEQUENCE</scope>
    <source>
        <strain evidence="7">11167</strain>
    </source>
</reference>
<dbReference type="Pfam" id="PF25137">
    <property type="entry name" value="ADH_Fe_C"/>
    <property type="match status" value="1"/>
</dbReference>
<dbReference type="Pfam" id="PF00465">
    <property type="entry name" value="Fe-ADH"/>
    <property type="match status" value="1"/>
</dbReference>
<dbReference type="InterPro" id="IPR056798">
    <property type="entry name" value="ADH_Fe_C"/>
</dbReference>
<dbReference type="GO" id="GO:0046872">
    <property type="term" value="F:metal ion binding"/>
    <property type="evidence" value="ECO:0007669"/>
    <property type="project" value="InterPro"/>
</dbReference>
<proteinExistence type="inferred from homology"/>
<dbReference type="InterPro" id="IPR039697">
    <property type="entry name" value="Alcohol_dehydrogenase_Fe"/>
</dbReference>
<name>A0A9D9E9K1_9SPIR</name>
<protein>
    <submittedName>
        <fullName evidence="7">Iron-containing alcohol dehydrogenase</fullName>
    </submittedName>
</protein>
<dbReference type="SUPFAM" id="SSF56796">
    <property type="entry name" value="Dehydroquinate synthase-like"/>
    <property type="match status" value="1"/>
</dbReference>
<dbReference type="PROSITE" id="PS00913">
    <property type="entry name" value="ADH_IRON_1"/>
    <property type="match status" value="1"/>
</dbReference>